<dbReference type="EMBL" id="JAGPYM010000014">
    <property type="protein sequence ID" value="KAH6887531.1"/>
    <property type="molecule type" value="Genomic_DNA"/>
</dbReference>
<evidence type="ECO:0000313" key="4">
    <source>
        <dbReference type="Proteomes" id="UP000777438"/>
    </source>
</evidence>
<accession>A0A9P9ARB2</accession>
<dbReference type="OrthoDB" id="3520229at2759"/>
<dbReference type="AlphaFoldDB" id="A0A9P9ARB2"/>
<evidence type="ECO:0000256" key="1">
    <source>
        <dbReference type="SAM" id="MobiDB-lite"/>
    </source>
</evidence>
<protein>
    <submittedName>
        <fullName evidence="3">Uncharacterized protein</fullName>
    </submittedName>
</protein>
<organism evidence="3 4">
    <name type="scientific">Thelonectria olida</name>
    <dbReference type="NCBI Taxonomy" id="1576542"/>
    <lineage>
        <taxon>Eukaryota</taxon>
        <taxon>Fungi</taxon>
        <taxon>Dikarya</taxon>
        <taxon>Ascomycota</taxon>
        <taxon>Pezizomycotina</taxon>
        <taxon>Sordariomycetes</taxon>
        <taxon>Hypocreomycetidae</taxon>
        <taxon>Hypocreales</taxon>
        <taxon>Nectriaceae</taxon>
        <taxon>Thelonectria</taxon>
    </lineage>
</organism>
<evidence type="ECO:0000256" key="2">
    <source>
        <dbReference type="SAM" id="Phobius"/>
    </source>
</evidence>
<dbReference type="Proteomes" id="UP000777438">
    <property type="component" value="Unassembled WGS sequence"/>
</dbReference>
<keyword evidence="2" id="KW-1133">Transmembrane helix</keyword>
<comment type="caution">
    <text evidence="3">The sequence shown here is derived from an EMBL/GenBank/DDBJ whole genome shotgun (WGS) entry which is preliminary data.</text>
</comment>
<name>A0A9P9ARB2_9HYPO</name>
<keyword evidence="2" id="KW-0812">Transmembrane</keyword>
<reference evidence="3 4" key="1">
    <citation type="journal article" date="2021" name="Nat. Commun.">
        <title>Genetic determinants of endophytism in the Arabidopsis root mycobiome.</title>
        <authorList>
            <person name="Mesny F."/>
            <person name="Miyauchi S."/>
            <person name="Thiergart T."/>
            <person name="Pickel B."/>
            <person name="Atanasova L."/>
            <person name="Karlsson M."/>
            <person name="Huettel B."/>
            <person name="Barry K.W."/>
            <person name="Haridas S."/>
            <person name="Chen C."/>
            <person name="Bauer D."/>
            <person name="Andreopoulos W."/>
            <person name="Pangilinan J."/>
            <person name="LaButti K."/>
            <person name="Riley R."/>
            <person name="Lipzen A."/>
            <person name="Clum A."/>
            <person name="Drula E."/>
            <person name="Henrissat B."/>
            <person name="Kohler A."/>
            <person name="Grigoriev I.V."/>
            <person name="Martin F.M."/>
            <person name="Hacquard S."/>
        </authorList>
    </citation>
    <scope>NUCLEOTIDE SEQUENCE [LARGE SCALE GENOMIC DNA]</scope>
    <source>
        <strain evidence="3 4">MPI-CAGE-CH-0241</strain>
    </source>
</reference>
<feature type="region of interest" description="Disordered" evidence="1">
    <location>
        <begin position="116"/>
        <end position="155"/>
    </location>
</feature>
<feature type="compositionally biased region" description="Low complexity" evidence="1">
    <location>
        <begin position="135"/>
        <end position="150"/>
    </location>
</feature>
<feature type="transmembrane region" description="Helical" evidence="2">
    <location>
        <begin position="161"/>
        <end position="182"/>
    </location>
</feature>
<proteinExistence type="predicted"/>
<evidence type="ECO:0000313" key="3">
    <source>
        <dbReference type="EMBL" id="KAH6887531.1"/>
    </source>
</evidence>
<sequence length="184" mass="18424">MSSTTSVASAPTNGCSANLYDTPSGDHACALPYSKNATDILIACCGKADVVSYYNECGVYCLAIDQTVADLISCFKDEGASDASIFCRGNGTDTASKTQGSIAKTASASIIHTAGSTITSSSDSDDKSDDDDSDSTSTASGSSSSSTNSDNAAPGVHPQGVVSTLGLTIVGLLFSATLFGAVQI</sequence>
<keyword evidence="4" id="KW-1185">Reference proteome</keyword>
<keyword evidence="2" id="KW-0472">Membrane</keyword>
<gene>
    <name evidence="3" type="ORF">B0T10DRAFT_489896</name>
</gene>